<reference evidence="2 3" key="1">
    <citation type="journal article" date="2018" name="Cell">
        <title>The Chara Genome: Secondary Complexity and Implications for Plant Terrestrialization.</title>
        <authorList>
            <person name="Nishiyama T."/>
            <person name="Sakayama H."/>
            <person name="Vries J.D."/>
            <person name="Buschmann H."/>
            <person name="Saint-Marcoux D."/>
            <person name="Ullrich K.K."/>
            <person name="Haas F.B."/>
            <person name="Vanderstraeten L."/>
            <person name="Becker D."/>
            <person name="Lang D."/>
            <person name="Vosolsobe S."/>
            <person name="Rombauts S."/>
            <person name="Wilhelmsson P.K.I."/>
            <person name="Janitza P."/>
            <person name="Kern R."/>
            <person name="Heyl A."/>
            <person name="Rumpler F."/>
            <person name="Villalobos L.I.A.C."/>
            <person name="Clay J.M."/>
            <person name="Skokan R."/>
            <person name="Toyoda A."/>
            <person name="Suzuki Y."/>
            <person name="Kagoshima H."/>
            <person name="Schijlen E."/>
            <person name="Tajeshwar N."/>
            <person name="Catarino B."/>
            <person name="Hetherington A.J."/>
            <person name="Saltykova A."/>
            <person name="Bonnot C."/>
            <person name="Breuninger H."/>
            <person name="Symeonidi A."/>
            <person name="Radhakrishnan G.V."/>
            <person name="Van Nieuwerburgh F."/>
            <person name="Deforce D."/>
            <person name="Chang C."/>
            <person name="Karol K.G."/>
            <person name="Hedrich R."/>
            <person name="Ulvskov P."/>
            <person name="Glockner G."/>
            <person name="Delwiche C.F."/>
            <person name="Petrasek J."/>
            <person name="Van de Peer Y."/>
            <person name="Friml J."/>
            <person name="Beilby M."/>
            <person name="Dolan L."/>
            <person name="Kohara Y."/>
            <person name="Sugano S."/>
            <person name="Fujiyama A."/>
            <person name="Delaux P.-M."/>
            <person name="Quint M."/>
            <person name="TheiBen G."/>
            <person name="Hagemann M."/>
            <person name="Harholt J."/>
            <person name="Dunand C."/>
            <person name="Zachgo S."/>
            <person name="Langdale J."/>
            <person name="Maumus F."/>
            <person name="Straeten D.V.D."/>
            <person name="Gould S.B."/>
            <person name="Rensing S.A."/>
        </authorList>
    </citation>
    <scope>NUCLEOTIDE SEQUENCE [LARGE SCALE GENOMIC DNA]</scope>
    <source>
        <strain evidence="2 3">S276</strain>
    </source>
</reference>
<accession>A0A388LRT8</accession>
<evidence type="ECO:0000256" key="1">
    <source>
        <dbReference type="SAM" id="Coils"/>
    </source>
</evidence>
<keyword evidence="1" id="KW-0175">Coiled coil</keyword>
<gene>
    <name evidence="2" type="ORF">CBR_g39491</name>
</gene>
<proteinExistence type="predicted"/>
<evidence type="ECO:0000313" key="2">
    <source>
        <dbReference type="EMBL" id="GBG85027.1"/>
    </source>
</evidence>
<organism evidence="2 3">
    <name type="scientific">Chara braunii</name>
    <name type="common">Braun's stonewort</name>
    <dbReference type="NCBI Taxonomy" id="69332"/>
    <lineage>
        <taxon>Eukaryota</taxon>
        <taxon>Viridiplantae</taxon>
        <taxon>Streptophyta</taxon>
        <taxon>Charophyceae</taxon>
        <taxon>Charales</taxon>
        <taxon>Characeae</taxon>
        <taxon>Chara</taxon>
    </lineage>
</organism>
<evidence type="ECO:0000313" key="3">
    <source>
        <dbReference type="Proteomes" id="UP000265515"/>
    </source>
</evidence>
<name>A0A388LRT8_CHABU</name>
<dbReference type="Gramene" id="GBG85027">
    <property type="protein sequence ID" value="GBG85027"/>
    <property type="gene ID" value="CBR_g39491"/>
</dbReference>
<feature type="coiled-coil region" evidence="1">
    <location>
        <begin position="388"/>
        <end position="440"/>
    </location>
</feature>
<comment type="caution">
    <text evidence="2">The sequence shown here is derived from an EMBL/GenBank/DDBJ whole genome shotgun (WGS) entry which is preliminary data.</text>
</comment>
<keyword evidence="3" id="KW-1185">Reference proteome</keyword>
<dbReference type="EMBL" id="BFEA01000501">
    <property type="protein sequence ID" value="GBG85027.1"/>
    <property type="molecule type" value="Genomic_DNA"/>
</dbReference>
<sequence>MRLAKPFPPCARSLRYHDGQTWIDDAPEDDFEDDPWTTVVPYMNRHLDKWNENDWKAMERSCPWASHYKFANMLEFGSLIALPVGVLHRKTLDDKGKPVRFRTSFRRRLHCEYITSSPRTWGSLQKQELVDCGRHCSFLEHYPPRCPGTSPQALSYCCVRLTDDGCPFARVLCVASSSKSGKLVDAVVLVSRNEMVLQGSRFKAVMSRPDVDGRSDLVRAGQCPNFPLLTYFENMDEILGYIEIKVPERLAIITKGGAFPFQYERIFRIVAGGRTMFVIMVRFTDLNILDMQIYERRGENWMRGDFTSAYVKVSEVLFALRRAVLGPGGDIQGFSFFITEFEVGRSPFACTISMVSNTGDELREVEVCDLNMDTDVEARHDESTTAVLTACRAEIENQQRQISNLALDLHRHKQLLTQSREELERVKLQLADKSADAEQRKRSVRWLRKVWHDNVVEKENLKKRVKELEDLLETRNPRRSTKV</sequence>
<dbReference type="Proteomes" id="UP000265515">
    <property type="component" value="Unassembled WGS sequence"/>
</dbReference>
<protein>
    <submittedName>
        <fullName evidence="2">Uncharacterized protein</fullName>
    </submittedName>
</protein>
<dbReference type="AlphaFoldDB" id="A0A388LRT8"/>